<sequence length="56" mass="6041">MLAPGEYDEMPTDLGYGRFAELKADGEVELIALPHELIHTCVGEIGISPKKKVNGS</sequence>
<dbReference type="EMBL" id="BAABHF010000046">
    <property type="protein sequence ID" value="GAA4512217.1"/>
    <property type="molecule type" value="Genomic_DNA"/>
</dbReference>
<evidence type="ECO:0000313" key="1">
    <source>
        <dbReference type="EMBL" id="GAA4512217.1"/>
    </source>
</evidence>
<reference evidence="2" key="1">
    <citation type="journal article" date="2019" name="Int. J. Syst. Evol. Microbiol.">
        <title>The Global Catalogue of Microorganisms (GCM) 10K type strain sequencing project: providing services to taxonomists for standard genome sequencing and annotation.</title>
        <authorList>
            <consortium name="The Broad Institute Genomics Platform"/>
            <consortium name="The Broad Institute Genome Sequencing Center for Infectious Disease"/>
            <person name="Wu L."/>
            <person name="Ma J."/>
        </authorList>
    </citation>
    <scope>NUCLEOTIDE SEQUENCE [LARGE SCALE GENOMIC DNA]</scope>
    <source>
        <strain evidence="2">JCM 17933</strain>
    </source>
</reference>
<evidence type="ECO:0000313" key="2">
    <source>
        <dbReference type="Proteomes" id="UP001500503"/>
    </source>
</evidence>
<gene>
    <name evidence="1" type="ORF">GCM10023191_077600</name>
</gene>
<proteinExistence type="predicted"/>
<name>A0ABP8QWX3_9ACTN</name>
<protein>
    <submittedName>
        <fullName evidence="1">Uncharacterized protein</fullName>
    </submittedName>
</protein>
<dbReference type="RefSeq" id="WP_345472543.1">
    <property type="nucleotide sequence ID" value="NZ_BAABHF010000046.1"/>
</dbReference>
<comment type="caution">
    <text evidence="1">The sequence shown here is derived from an EMBL/GenBank/DDBJ whole genome shotgun (WGS) entry which is preliminary data.</text>
</comment>
<dbReference type="Proteomes" id="UP001500503">
    <property type="component" value="Unassembled WGS sequence"/>
</dbReference>
<keyword evidence="2" id="KW-1185">Reference proteome</keyword>
<organism evidence="1 2">
    <name type="scientific">Actinoallomurus oryzae</name>
    <dbReference type="NCBI Taxonomy" id="502180"/>
    <lineage>
        <taxon>Bacteria</taxon>
        <taxon>Bacillati</taxon>
        <taxon>Actinomycetota</taxon>
        <taxon>Actinomycetes</taxon>
        <taxon>Streptosporangiales</taxon>
        <taxon>Thermomonosporaceae</taxon>
        <taxon>Actinoallomurus</taxon>
    </lineage>
</organism>
<accession>A0ABP8QWX3</accession>